<dbReference type="EMBL" id="RRYP01000720">
    <property type="protein sequence ID" value="TNV86954.1"/>
    <property type="molecule type" value="Genomic_DNA"/>
</dbReference>
<dbReference type="AlphaFoldDB" id="A0A8J8P6P1"/>
<name>A0A8J8P6P1_HALGN</name>
<reference evidence="2" key="1">
    <citation type="submission" date="2019-06" db="EMBL/GenBank/DDBJ databases">
        <authorList>
            <person name="Zheng W."/>
        </authorList>
    </citation>
    <scope>NUCLEOTIDE SEQUENCE</scope>
    <source>
        <strain evidence="2">QDHG01</strain>
    </source>
</reference>
<evidence type="ECO:0000313" key="3">
    <source>
        <dbReference type="Proteomes" id="UP000785679"/>
    </source>
</evidence>
<dbReference type="Proteomes" id="UP000785679">
    <property type="component" value="Unassembled WGS sequence"/>
</dbReference>
<dbReference type="OrthoDB" id="8964543at2759"/>
<keyword evidence="3" id="KW-1185">Reference proteome</keyword>
<evidence type="ECO:0000256" key="1">
    <source>
        <dbReference type="SAM" id="MobiDB-lite"/>
    </source>
</evidence>
<accession>A0A8J8P6P1</accession>
<evidence type="ECO:0000313" key="2">
    <source>
        <dbReference type="EMBL" id="TNV86954.1"/>
    </source>
</evidence>
<sequence>MKKVPTDVGALKYLKIKKRRLISQKRLLSGFKFQCRSKYTGLQGLLSLAVCRAATPQRLVSVMAAAAVVCVECSCVSSSLTLDLAGKEEGVDVGEDTAGGNGGVGHKLVELLVVADGELNVAGHNSGLLVVLGGVSGELEDLSGEVLEDGSEVHGGTSANSLGEAALLEEASDSANGELESSLG</sequence>
<feature type="compositionally biased region" description="Low complexity" evidence="1">
    <location>
        <begin position="158"/>
        <end position="175"/>
    </location>
</feature>
<organism evidence="2 3">
    <name type="scientific">Halteria grandinella</name>
    <dbReference type="NCBI Taxonomy" id="5974"/>
    <lineage>
        <taxon>Eukaryota</taxon>
        <taxon>Sar</taxon>
        <taxon>Alveolata</taxon>
        <taxon>Ciliophora</taxon>
        <taxon>Intramacronucleata</taxon>
        <taxon>Spirotrichea</taxon>
        <taxon>Stichotrichia</taxon>
        <taxon>Sporadotrichida</taxon>
        <taxon>Halteriidae</taxon>
        <taxon>Halteria</taxon>
    </lineage>
</organism>
<protein>
    <submittedName>
        <fullName evidence="2">Uncharacterized protein</fullName>
    </submittedName>
</protein>
<proteinExistence type="predicted"/>
<feature type="region of interest" description="Disordered" evidence="1">
    <location>
        <begin position="150"/>
        <end position="184"/>
    </location>
</feature>
<gene>
    <name evidence="2" type="ORF">FGO68_gene13903</name>
</gene>
<comment type="caution">
    <text evidence="2">The sequence shown here is derived from an EMBL/GenBank/DDBJ whole genome shotgun (WGS) entry which is preliminary data.</text>
</comment>